<evidence type="ECO:0000256" key="10">
    <source>
        <dbReference type="ARBA" id="ARBA00022980"/>
    </source>
</evidence>
<evidence type="ECO:0000256" key="4">
    <source>
        <dbReference type="ARBA" id="ARBA00022481"/>
    </source>
</evidence>
<evidence type="ECO:0000256" key="7">
    <source>
        <dbReference type="ARBA" id="ARBA00022730"/>
    </source>
</evidence>
<dbReference type="Pfam" id="PF16205">
    <property type="entry name" value="Ribosomal_S17_N"/>
    <property type="match status" value="1"/>
</dbReference>
<protein>
    <recommendedName>
        <fullName evidence="15">Small ribosomal subunit protein uS17</fullName>
    </recommendedName>
    <alternativeName>
        <fullName evidence="16">40S ribosomal protein S11</fullName>
    </alternativeName>
</protein>
<dbReference type="InterPro" id="IPR000266">
    <property type="entry name" value="Ribosomal_uS17"/>
</dbReference>
<feature type="domain" description="14-3-3" evidence="17">
    <location>
        <begin position="3"/>
        <end position="230"/>
    </location>
</feature>
<dbReference type="EMBL" id="KB321095">
    <property type="protein sequence ID" value="ELW47665.1"/>
    <property type="molecule type" value="Genomic_DNA"/>
</dbReference>
<name>L9JAQ7_TUPCH</name>
<dbReference type="SMART" id="SM00101">
    <property type="entry name" value="14_3_3"/>
    <property type="match status" value="1"/>
</dbReference>
<proteinExistence type="inferred from homology"/>
<accession>L9JAQ7</accession>
<comment type="similarity">
    <text evidence="3">Belongs to the universal ribosomal protein uS17 family.</text>
</comment>
<keyword evidence="19" id="KW-1185">Reference proteome</keyword>
<evidence type="ECO:0000256" key="12">
    <source>
        <dbReference type="ARBA" id="ARBA00023139"/>
    </source>
</evidence>
<keyword evidence="10" id="KW-0689">Ribosomal protein</keyword>
<dbReference type="CDD" id="cd00364">
    <property type="entry name" value="Ribosomal_uS17"/>
    <property type="match status" value="1"/>
</dbReference>
<reference evidence="19" key="1">
    <citation type="submission" date="2012-07" db="EMBL/GenBank/DDBJ databases">
        <title>Genome of the Chinese tree shrew, a rising model animal genetically related to primates.</title>
        <authorList>
            <person name="Zhang G."/>
            <person name="Fan Y."/>
            <person name="Yao Y."/>
            <person name="Huang Z."/>
        </authorList>
    </citation>
    <scope>NUCLEOTIDE SEQUENCE [LARGE SCALE GENOMIC DNA]</scope>
</reference>
<gene>
    <name evidence="18" type="ORF">TREES_T100021907</name>
</gene>
<dbReference type="FunFam" id="2.40.50.1000:FF:000008">
    <property type="entry name" value="40S ribosomal protein S11"/>
    <property type="match status" value="1"/>
</dbReference>
<evidence type="ECO:0000256" key="13">
    <source>
        <dbReference type="ARBA" id="ARBA00023274"/>
    </source>
</evidence>
<evidence type="ECO:0000256" key="15">
    <source>
        <dbReference type="ARBA" id="ARBA00035164"/>
    </source>
</evidence>
<dbReference type="GO" id="GO:0019843">
    <property type="term" value="F:rRNA binding"/>
    <property type="evidence" value="ECO:0007669"/>
    <property type="project" value="UniProtKB-KW"/>
</dbReference>
<dbReference type="eggNOG" id="KOG0841">
    <property type="taxonomic scope" value="Eukaryota"/>
</dbReference>
<dbReference type="InterPro" id="IPR012340">
    <property type="entry name" value="NA-bd_OB-fold"/>
</dbReference>
<dbReference type="InterPro" id="IPR036815">
    <property type="entry name" value="14-3-3_dom_sf"/>
</dbReference>
<keyword evidence="6" id="KW-0597">Phosphoprotein</keyword>
<evidence type="ECO:0000256" key="11">
    <source>
        <dbReference type="ARBA" id="ARBA00022990"/>
    </source>
</evidence>
<dbReference type="PANTHER" id="PTHR18860">
    <property type="entry name" value="14-3-3 PROTEIN"/>
    <property type="match status" value="1"/>
</dbReference>
<evidence type="ECO:0000256" key="14">
    <source>
        <dbReference type="ARBA" id="ARBA00023288"/>
    </source>
</evidence>
<dbReference type="SUPFAM" id="SSF50249">
    <property type="entry name" value="Nucleic acid-binding proteins"/>
    <property type="match status" value="1"/>
</dbReference>
<comment type="subcellular location">
    <subcellularLocation>
        <location evidence="1">Cytoplasm</location>
    </subcellularLocation>
</comment>
<dbReference type="Pfam" id="PF00366">
    <property type="entry name" value="Ribosomal_S17"/>
    <property type="match status" value="1"/>
</dbReference>
<dbReference type="Gene3D" id="1.20.190.20">
    <property type="entry name" value="14-3-3 domain"/>
    <property type="match status" value="1"/>
</dbReference>
<dbReference type="AlphaFoldDB" id="L9JAQ7"/>
<dbReference type="InterPro" id="IPR032440">
    <property type="entry name" value="Ribosomal_uS17_N"/>
</dbReference>
<dbReference type="InParanoid" id="L9JAQ7"/>
<evidence type="ECO:0000256" key="6">
    <source>
        <dbReference type="ARBA" id="ARBA00022553"/>
    </source>
</evidence>
<evidence type="ECO:0000259" key="17">
    <source>
        <dbReference type="SMART" id="SM00101"/>
    </source>
</evidence>
<dbReference type="GO" id="GO:0022626">
    <property type="term" value="C:cytosolic ribosome"/>
    <property type="evidence" value="ECO:0007669"/>
    <property type="project" value="UniProtKB-ARBA"/>
</dbReference>
<dbReference type="STRING" id="246437.L9JAQ7"/>
<keyword evidence="9" id="KW-0164">Citrullination</keyword>
<keyword evidence="8" id="KW-0694">RNA-binding</keyword>
<evidence type="ECO:0000256" key="5">
    <source>
        <dbReference type="ARBA" id="ARBA00022490"/>
    </source>
</evidence>
<sequence length="361" mass="41053">MERASLIQKARLAEQAERYEDMAAFMKGAVEKGEELSCEERNLLSVAYKNVVGGQRAAWRVLSSIEQKSSEEGSEDKGPEVREYREKVETELRAVCDAVLGLLDSHLIKEAGDAEGRVFYLKMKGDYYRYLAEVAAGDDKKRIIDSARAAYQEAMDISKKEMPPTNPIRLGLALNFSVFHYEIANSPEEAISLAKTTHAPMTQLYPYQTLKQLSCSPSYTAHQKRVLLGETSKEKLPRYYKNIGLGFKTPKEAIEGTYIDKKCPFTGNVSIRGRILSGVVTKMKMQRTTVIHRDDLHYICKYNCFKKRHKNMSVYLSLCFRDIQISDIFTVDECRPLSKTVCFNVLKVTKAAATKKQFQKF</sequence>
<evidence type="ECO:0000256" key="2">
    <source>
        <dbReference type="ARBA" id="ARBA00006141"/>
    </source>
</evidence>
<organism evidence="18 19">
    <name type="scientific">Tupaia chinensis</name>
    <name type="common">Chinese tree shrew</name>
    <name type="synonym">Tupaia belangeri chinensis</name>
    <dbReference type="NCBI Taxonomy" id="246437"/>
    <lineage>
        <taxon>Eukaryota</taxon>
        <taxon>Metazoa</taxon>
        <taxon>Chordata</taxon>
        <taxon>Craniata</taxon>
        <taxon>Vertebrata</taxon>
        <taxon>Euteleostomi</taxon>
        <taxon>Mammalia</taxon>
        <taxon>Eutheria</taxon>
        <taxon>Euarchontoglires</taxon>
        <taxon>Scandentia</taxon>
        <taxon>Tupaiidae</taxon>
        <taxon>Tupaia</taxon>
    </lineage>
</organism>
<dbReference type="SUPFAM" id="SSF48445">
    <property type="entry name" value="14-3-3 protein"/>
    <property type="match status" value="1"/>
</dbReference>
<keyword evidence="14" id="KW-0449">Lipoprotein</keyword>
<dbReference type="GO" id="GO:1990904">
    <property type="term" value="C:ribonucleoprotein complex"/>
    <property type="evidence" value="ECO:0007669"/>
    <property type="project" value="UniProtKB-KW"/>
</dbReference>
<comment type="similarity">
    <text evidence="2">Belongs to the 14-3-3 family.</text>
</comment>
<dbReference type="GO" id="GO:0006412">
    <property type="term" value="P:translation"/>
    <property type="evidence" value="ECO:0007669"/>
    <property type="project" value="InterPro"/>
</dbReference>
<dbReference type="Pfam" id="PF00244">
    <property type="entry name" value="14-3-3"/>
    <property type="match status" value="1"/>
</dbReference>
<evidence type="ECO:0000256" key="16">
    <source>
        <dbReference type="ARBA" id="ARBA00035471"/>
    </source>
</evidence>
<keyword evidence="4" id="KW-0488">Methylation</keyword>
<keyword evidence="5" id="KW-0963">Cytoplasm</keyword>
<dbReference type="FunCoup" id="L9JAQ7">
    <property type="interactions" value="741"/>
</dbReference>
<evidence type="ECO:0000313" key="18">
    <source>
        <dbReference type="EMBL" id="ELW47665.1"/>
    </source>
</evidence>
<evidence type="ECO:0000256" key="1">
    <source>
        <dbReference type="ARBA" id="ARBA00004496"/>
    </source>
</evidence>
<dbReference type="PRINTS" id="PR00305">
    <property type="entry name" value="1433ZETA"/>
</dbReference>
<evidence type="ECO:0000256" key="8">
    <source>
        <dbReference type="ARBA" id="ARBA00022884"/>
    </source>
</evidence>
<dbReference type="Gene3D" id="2.40.50.1000">
    <property type="match status" value="1"/>
</dbReference>
<keyword evidence="13" id="KW-0687">Ribonucleoprotein</keyword>
<reference evidence="19" key="2">
    <citation type="journal article" date="2013" name="Nat. Commun.">
        <title>Genome of the Chinese tree shrew.</title>
        <authorList>
            <person name="Fan Y."/>
            <person name="Huang Z.Y."/>
            <person name="Cao C.C."/>
            <person name="Chen C.S."/>
            <person name="Chen Y.X."/>
            <person name="Fan D.D."/>
            <person name="He J."/>
            <person name="Hou H.L."/>
            <person name="Hu L."/>
            <person name="Hu X.T."/>
            <person name="Jiang X.T."/>
            <person name="Lai R."/>
            <person name="Lang Y.S."/>
            <person name="Liang B."/>
            <person name="Liao S.G."/>
            <person name="Mu D."/>
            <person name="Ma Y.Y."/>
            <person name="Niu Y.Y."/>
            <person name="Sun X.Q."/>
            <person name="Xia J.Q."/>
            <person name="Xiao J."/>
            <person name="Xiong Z.Q."/>
            <person name="Xu L."/>
            <person name="Yang L."/>
            <person name="Zhang Y."/>
            <person name="Zhao W."/>
            <person name="Zhao X.D."/>
            <person name="Zheng Y.T."/>
            <person name="Zhou J.M."/>
            <person name="Zhu Y.B."/>
            <person name="Zhang G.J."/>
            <person name="Wang J."/>
            <person name="Yao Y.G."/>
        </authorList>
    </citation>
    <scope>NUCLEOTIDE SEQUENCE [LARGE SCALE GENOMIC DNA]</scope>
</reference>
<evidence type="ECO:0000256" key="3">
    <source>
        <dbReference type="ARBA" id="ARBA00010254"/>
    </source>
</evidence>
<evidence type="ECO:0000256" key="9">
    <source>
        <dbReference type="ARBA" id="ARBA00022934"/>
    </source>
</evidence>
<dbReference type="GO" id="GO:0003735">
    <property type="term" value="F:structural constituent of ribosome"/>
    <property type="evidence" value="ECO:0007669"/>
    <property type="project" value="InterPro"/>
</dbReference>
<keyword evidence="7" id="KW-0699">rRNA-binding</keyword>
<keyword evidence="11" id="KW-0007">Acetylation</keyword>
<evidence type="ECO:0000313" key="19">
    <source>
        <dbReference type="Proteomes" id="UP000011518"/>
    </source>
</evidence>
<keyword evidence="12" id="KW-0564">Palmitate</keyword>
<dbReference type="InterPro" id="IPR000308">
    <property type="entry name" value="14-3-3"/>
</dbReference>
<dbReference type="PROSITE" id="PS00796">
    <property type="entry name" value="1433_1"/>
    <property type="match status" value="1"/>
</dbReference>
<dbReference type="InterPro" id="IPR023410">
    <property type="entry name" value="14-3-3_domain"/>
</dbReference>
<dbReference type="InterPro" id="IPR023409">
    <property type="entry name" value="14-3-3_CS"/>
</dbReference>
<dbReference type="Proteomes" id="UP000011518">
    <property type="component" value="Unassembled WGS sequence"/>
</dbReference>